<accession>A0A0H5SJ56</accession>
<evidence type="ECO:0000313" key="1">
    <source>
        <dbReference type="EMBL" id="CRZ35532.1"/>
    </source>
</evidence>
<dbReference type="EMBL" id="CVTD020000026">
    <property type="protein sequence ID" value="CRZ35532.1"/>
    <property type="molecule type" value="Genomic_DNA"/>
</dbReference>
<gene>
    <name evidence="1" type="ORF">HHT355_2344</name>
</gene>
<sequence length="358" mass="41561">MKKNKKIFNTRLSSVLSIFFICILIVSCSGSFKKLANTDSNKVDLDLSKHFSGQIQPVSDYFTEESVSEYKNFKDYTLPDPEYEIGIYCFNGNEVYAEAAKIDGLSQGISSRQLCIMRFNMDTGTWQTVYEYEGESGYGRIYHICEYKGRLFWNYIKMNEAVTSLIYEYDLENGKIWSIKEYSEIDQMHIFDKYLVLYEFISNDDKNIHVIDLDTNKSFKFSLDDLKMAKSFVIPSVYNGMITYALKNEDDGCFYIESANIYTNDLEECIKVGSSNILYAVRADDYIAWISEDSSKYRAYLYDNGELYLLYEEPEARLSLGSEDGFLLLKIINTDQESICYVDMANKTLRNKTIVYNK</sequence>
<name>A0A0H5SJ56_HERHM</name>
<dbReference type="AlphaFoldDB" id="A0A0H5SJ56"/>
<evidence type="ECO:0000313" key="2">
    <source>
        <dbReference type="Proteomes" id="UP000236497"/>
    </source>
</evidence>
<dbReference type="SUPFAM" id="SSF69304">
    <property type="entry name" value="Tricorn protease N-terminal domain"/>
    <property type="match status" value="1"/>
</dbReference>
<dbReference type="PROSITE" id="PS51257">
    <property type="entry name" value="PROKAR_LIPOPROTEIN"/>
    <property type="match status" value="1"/>
</dbReference>
<protein>
    <submittedName>
        <fullName evidence="1">Putative secreted protein</fullName>
    </submittedName>
</protein>
<reference evidence="1" key="1">
    <citation type="submission" date="2015-06" db="EMBL/GenBank/DDBJ databases">
        <authorList>
            <person name="Wibberg Daniel"/>
        </authorList>
    </citation>
    <scope>NUCLEOTIDE SEQUENCE [LARGE SCALE GENOMIC DNA]</scope>
    <source>
        <strain evidence="1">T3/55T</strain>
    </source>
</reference>
<keyword evidence="2" id="KW-1185">Reference proteome</keyword>
<dbReference type="RefSeq" id="WP_103203611.1">
    <property type="nucleotide sequence ID" value="NZ_CVTD020000026.1"/>
</dbReference>
<organism evidence="1 2">
    <name type="scientific">Herbinix hemicellulosilytica</name>
    <dbReference type="NCBI Taxonomy" id="1564487"/>
    <lineage>
        <taxon>Bacteria</taxon>
        <taxon>Bacillati</taxon>
        <taxon>Bacillota</taxon>
        <taxon>Clostridia</taxon>
        <taxon>Lachnospirales</taxon>
        <taxon>Lachnospiraceae</taxon>
        <taxon>Herbinix</taxon>
    </lineage>
</organism>
<proteinExistence type="predicted"/>
<dbReference type="Proteomes" id="UP000236497">
    <property type="component" value="Unassembled WGS sequence"/>
</dbReference>